<dbReference type="SUPFAM" id="SSF46785">
    <property type="entry name" value="Winged helix' DNA-binding domain"/>
    <property type="match status" value="1"/>
</dbReference>
<dbReference type="GO" id="GO:0003677">
    <property type="term" value="F:DNA binding"/>
    <property type="evidence" value="ECO:0007669"/>
    <property type="project" value="UniProtKB-KW"/>
</dbReference>
<accession>A0A8J6IYG0</accession>
<comment type="caution">
    <text evidence="6">The sequence shown here is derived from an EMBL/GenBank/DDBJ whole genome shotgun (WGS) entry which is preliminary data.</text>
</comment>
<dbReference type="PANTHER" id="PTHR30419">
    <property type="entry name" value="HTH-TYPE TRANSCRIPTIONAL REGULATOR YBHD"/>
    <property type="match status" value="1"/>
</dbReference>
<evidence type="ECO:0000256" key="1">
    <source>
        <dbReference type="ARBA" id="ARBA00009437"/>
    </source>
</evidence>
<name>A0A8J6IYG0_9FIRM</name>
<keyword evidence="3" id="KW-0238">DNA-binding</keyword>
<dbReference type="CDD" id="cd05466">
    <property type="entry name" value="PBP2_LTTR_substrate"/>
    <property type="match status" value="1"/>
</dbReference>
<dbReference type="PANTHER" id="PTHR30419:SF28">
    <property type="entry name" value="HTH-TYPE TRANSCRIPTIONAL REGULATOR BSDA"/>
    <property type="match status" value="1"/>
</dbReference>
<comment type="similarity">
    <text evidence="1">Belongs to the LysR transcriptional regulatory family.</text>
</comment>
<evidence type="ECO:0000259" key="5">
    <source>
        <dbReference type="PROSITE" id="PS50931"/>
    </source>
</evidence>
<dbReference type="Pfam" id="PF00126">
    <property type="entry name" value="HTH_1"/>
    <property type="match status" value="1"/>
</dbReference>
<keyword evidence="4" id="KW-0804">Transcription</keyword>
<dbReference type="RefSeq" id="WP_186877601.1">
    <property type="nucleotide sequence ID" value="NZ_JACOPN010000001.1"/>
</dbReference>
<reference evidence="6" key="1">
    <citation type="submission" date="2020-08" db="EMBL/GenBank/DDBJ databases">
        <title>Genome public.</title>
        <authorList>
            <person name="Liu C."/>
            <person name="Sun Q."/>
        </authorList>
    </citation>
    <scope>NUCLEOTIDE SEQUENCE</scope>
    <source>
        <strain evidence="6">BX5</strain>
    </source>
</reference>
<protein>
    <submittedName>
        <fullName evidence="6">LysR family transcriptional regulator</fullName>
    </submittedName>
</protein>
<dbReference type="EMBL" id="JACOPN010000001">
    <property type="protein sequence ID" value="MBC5716128.1"/>
    <property type="molecule type" value="Genomic_DNA"/>
</dbReference>
<evidence type="ECO:0000256" key="3">
    <source>
        <dbReference type="ARBA" id="ARBA00023125"/>
    </source>
</evidence>
<dbReference type="SUPFAM" id="SSF53850">
    <property type="entry name" value="Periplasmic binding protein-like II"/>
    <property type="match status" value="1"/>
</dbReference>
<feature type="domain" description="HTH lysR-type" evidence="5">
    <location>
        <begin position="1"/>
        <end position="58"/>
    </location>
</feature>
<dbReference type="AlphaFoldDB" id="A0A8J6IYG0"/>
<evidence type="ECO:0000256" key="2">
    <source>
        <dbReference type="ARBA" id="ARBA00023015"/>
    </source>
</evidence>
<dbReference type="Pfam" id="PF03466">
    <property type="entry name" value="LysR_substrate"/>
    <property type="match status" value="1"/>
</dbReference>
<organism evidence="6 7">
    <name type="scientific">Flintibacter faecis</name>
    <dbReference type="NCBI Taxonomy" id="2763047"/>
    <lineage>
        <taxon>Bacteria</taxon>
        <taxon>Bacillati</taxon>
        <taxon>Bacillota</taxon>
        <taxon>Clostridia</taxon>
        <taxon>Eubacteriales</taxon>
        <taxon>Flintibacter</taxon>
    </lineage>
</organism>
<proteinExistence type="inferred from homology"/>
<dbReference type="PRINTS" id="PR00039">
    <property type="entry name" value="HTHLYSR"/>
</dbReference>
<dbReference type="PROSITE" id="PS50931">
    <property type="entry name" value="HTH_LYSR"/>
    <property type="match status" value="1"/>
</dbReference>
<keyword evidence="7" id="KW-1185">Reference proteome</keyword>
<gene>
    <name evidence="6" type="ORF">H8S55_02120</name>
</gene>
<keyword evidence="2" id="KW-0805">Transcription regulation</keyword>
<sequence>MSILKYRAFLTTVECKSLTRAAERLGYTQPGISHMIASLEKEFGFPLLVRTKDGAVPTENAQYLRDYMQQIVSAQETMEELIYQIKGVEVGSLRIGSFFSPSTQWMPSIVATFLEKHPNIDLRIFEGTYDEVMAQLVRGEIDLAVASEPAPDNYDFLPLMKDPILAVLSRKNPLARGETVDIRELIRYPFILPNEGADESVRNVMQEEGLTPNIRFRIKGDMATLAMIGQDLGVSLIPKLAILPVWDDLVTRPLREPHFRTLGICIRSLKYASPTAKAFIQETRDYVQEHWTQRESE</sequence>
<dbReference type="InterPro" id="IPR036388">
    <property type="entry name" value="WH-like_DNA-bd_sf"/>
</dbReference>
<dbReference type="Gene3D" id="1.10.10.10">
    <property type="entry name" value="Winged helix-like DNA-binding domain superfamily/Winged helix DNA-binding domain"/>
    <property type="match status" value="1"/>
</dbReference>
<dbReference type="Proteomes" id="UP000602260">
    <property type="component" value="Unassembled WGS sequence"/>
</dbReference>
<dbReference type="Gene3D" id="3.40.190.290">
    <property type="match status" value="1"/>
</dbReference>
<dbReference type="InterPro" id="IPR000847">
    <property type="entry name" value="LysR_HTH_N"/>
</dbReference>
<dbReference type="InterPro" id="IPR050950">
    <property type="entry name" value="HTH-type_LysR_regulators"/>
</dbReference>
<dbReference type="InterPro" id="IPR036390">
    <property type="entry name" value="WH_DNA-bd_sf"/>
</dbReference>
<dbReference type="GO" id="GO:0005829">
    <property type="term" value="C:cytosol"/>
    <property type="evidence" value="ECO:0007669"/>
    <property type="project" value="TreeGrafter"/>
</dbReference>
<dbReference type="InterPro" id="IPR005119">
    <property type="entry name" value="LysR_subst-bd"/>
</dbReference>
<evidence type="ECO:0000256" key="4">
    <source>
        <dbReference type="ARBA" id="ARBA00023163"/>
    </source>
</evidence>
<evidence type="ECO:0000313" key="6">
    <source>
        <dbReference type="EMBL" id="MBC5716128.1"/>
    </source>
</evidence>
<evidence type="ECO:0000313" key="7">
    <source>
        <dbReference type="Proteomes" id="UP000602260"/>
    </source>
</evidence>
<dbReference type="GO" id="GO:0003700">
    <property type="term" value="F:DNA-binding transcription factor activity"/>
    <property type="evidence" value="ECO:0007669"/>
    <property type="project" value="InterPro"/>
</dbReference>